<evidence type="ECO:0000313" key="3">
    <source>
        <dbReference type="EMBL" id="MBW61697.1"/>
    </source>
</evidence>
<feature type="signal peptide" evidence="2">
    <location>
        <begin position="1"/>
        <end position="20"/>
    </location>
</feature>
<dbReference type="AlphaFoldDB" id="A0A2M4C8P9"/>
<feature type="region of interest" description="Disordered" evidence="1">
    <location>
        <begin position="53"/>
        <end position="101"/>
    </location>
</feature>
<evidence type="ECO:0000256" key="1">
    <source>
        <dbReference type="SAM" id="MobiDB-lite"/>
    </source>
</evidence>
<name>A0A2M4C8P9_9DIPT</name>
<keyword evidence="2" id="KW-0732">Signal</keyword>
<sequence length="101" mass="10917">MSQDHLTFCLLSLSVSLHHSLHSSTGIPCQPSLPGLAKMDPCQGDMRHFAEFRGGSGAVRNRQQENERTKRSCRCGGTGSALSLPPFLLSRASPQSEDHAV</sequence>
<accession>A0A2M4C8P9</accession>
<proteinExistence type="predicted"/>
<evidence type="ECO:0000256" key="2">
    <source>
        <dbReference type="SAM" id="SignalP"/>
    </source>
</evidence>
<reference evidence="3" key="1">
    <citation type="submission" date="2018-01" db="EMBL/GenBank/DDBJ databases">
        <title>An insight into the sialome of Amazonian anophelines.</title>
        <authorList>
            <person name="Ribeiro J.M."/>
            <person name="Scarpassa V."/>
            <person name="Calvo E."/>
        </authorList>
    </citation>
    <scope>NUCLEOTIDE SEQUENCE</scope>
    <source>
        <tissue evidence="3">Salivary glands</tissue>
    </source>
</reference>
<organism evidence="3">
    <name type="scientific">Anopheles marajoara</name>
    <dbReference type="NCBI Taxonomy" id="58244"/>
    <lineage>
        <taxon>Eukaryota</taxon>
        <taxon>Metazoa</taxon>
        <taxon>Ecdysozoa</taxon>
        <taxon>Arthropoda</taxon>
        <taxon>Hexapoda</taxon>
        <taxon>Insecta</taxon>
        <taxon>Pterygota</taxon>
        <taxon>Neoptera</taxon>
        <taxon>Endopterygota</taxon>
        <taxon>Diptera</taxon>
        <taxon>Nematocera</taxon>
        <taxon>Culicoidea</taxon>
        <taxon>Culicidae</taxon>
        <taxon>Anophelinae</taxon>
        <taxon>Anopheles</taxon>
    </lineage>
</organism>
<feature type="chain" id="PRO_5014869650" evidence="2">
    <location>
        <begin position="21"/>
        <end position="101"/>
    </location>
</feature>
<protein>
    <submittedName>
        <fullName evidence="3">Putative secreted protein</fullName>
    </submittedName>
</protein>
<dbReference type="EMBL" id="GGFJ01012556">
    <property type="protein sequence ID" value="MBW61697.1"/>
    <property type="molecule type" value="Transcribed_RNA"/>
</dbReference>